<dbReference type="Pfam" id="PF04408">
    <property type="entry name" value="WHD_HA2"/>
    <property type="match status" value="1"/>
</dbReference>
<evidence type="ECO:0000256" key="12">
    <source>
        <dbReference type="ARBA" id="ARBA00038040"/>
    </source>
</evidence>
<dbReference type="InterPro" id="IPR027417">
    <property type="entry name" value="P-loop_NTPase"/>
</dbReference>
<dbReference type="InterPro" id="IPR012677">
    <property type="entry name" value="Nucleotide-bd_a/b_plait_sf"/>
</dbReference>
<dbReference type="GO" id="GO:0034458">
    <property type="term" value="F:3'-5' RNA helicase activity"/>
    <property type="evidence" value="ECO:0007669"/>
    <property type="project" value="TreeGrafter"/>
</dbReference>
<feature type="domain" description="Helicase ATP-binding" evidence="17">
    <location>
        <begin position="948"/>
        <end position="1125"/>
    </location>
</feature>
<evidence type="ECO:0000256" key="3">
    <source>
        <dbReference type="ARBA" id="ARBA00022723"/>
    </source>
</evidence>
<feature type="compositionally biased region" description="Basic and acidic residues" evidence="15">
    <location>
        <begin position="315"/>
        <end position="327"/>
    </location>
</feature>
<gene>
    <name evidence="21" type="primary">LOC110973539</name>
</gene>
<dbReference type="PROSITE" id="PS50102">
    <property type="entry name" value="RRM"/>
    <property type="match status" value="1"/>
</dbReference>
<keyword evidence="20" id="KW-1185">Reference proteome</keyword>
<dbReference type="InterPro" id="IPR007502">
    <property type="entry name" value="Helicase-assoc_dom"/>
</dbReference>
<evidence type="ECO:0000259" key="16">
    <source>
        <dbReference type="PROSITE" id="PS50102"/>
    </source>
</evidence>
<dbReference type="PROSITE" id="PS51194">
    <property type="entry name" value="HELICASE_CTER"/>
    <property type="match status" value="1"/>
</dbReference>
<dbReference type="InterPro" id="IPR044066">
    <property type="entry name" value="TRIAD_supradom"/>
</dbReference>
<feature type="compositionally biased region" description="Basic residues" evidence="15">
    <location>
        <begin position="175"/>
        <end position="185"/>
    </location>
</feature>
<dbReference type="Pfam" id="PF00270">
    <property type="entry name" value="DEAD"/>
    <property type="match status" value="1"/>
</dbReference>
<feature type="compositionally biased region" description="Basic and acidic residues" evidence="15">
    <location>
        <begin position="385"/>
        <end position="400"/>
    </location>
</feature>
<dbReference type="OrthoDB" id="6144055at2759"/>
<dbReference type="GO" id="GO:0008270">
    <property type="term" value="F:zinc ion binding"/>
    <property type="evidence" value="ECO:0007669"/>
    <property type="project" value="UniProtKB-KW"/>
</dbReference>
<dbReference type="SMART" id="SM00360">
    <property type="entry name" value="RRM"/>
    <property type="match status" value="3"/>
</dbReference>
<evidence type="ECO:0000256" key="4">
    <source>
        <dbReference type="ARBA" id="ARBA00022737"/>
    </source>
</evidence>
<dbReference type="PANTHER" id="PTHR18934:SF91">
    <property type="entry name" value="PRE-MRNA-SPLICING FACTOR ATP-DEPENDENT RNA HELICASE PRP16"/>
    <property type="match status" value="1"/>
</dbReference>
<dbReference type="InterPro" id="IPR002464">
    <property type="entry name" value="DNA/RNA_helicase_DEAH_CS"/>
</dbReference>
<feature type="domain" description="RING-type" evidence="19">
    <location>
        <begin position="2217"/>
        <end position="2438"/>
    </location>
</feature>
<protein>
    <recommendedName>
        <fullName evidence="1">RNA helicase</fullName>
        <ecNumber evidence="1">3.6.4.13</ecNumber>
    </recommendedName>
</protein>
<organism evidence="20 21">
    <name type="scientific">Acanthaster planci</name>
    <name type="common">Crown-of-thorns starfish</name>
    <dbReference type="NCBI Taxonomy" id="133434"/>
    <lineage>
        <taxon>Eukaryota</taxon>
        <taxon>Metazoa</taxon>
        <taxon>Echinodermata</taxon>
        <taxon>Eleutherozoa</taxon>
        <taxon>Asterozoa</taxon>
        <taxon>Asteroidea</taxon>
        <taxon>Valvatacea</taxon>
        <taxon>Valvatida</taxon>
        <taxon>Acanthasteridae</taxon>
        <taxon>Acanthaster</taxon>
    </lineage>
</organism>
<dbReference type="InterPro" id="IPR035979">
    <property type="entry name" value="RBD_domain_sf"/>
</dbReference>
<evidence type="ECO:0000313" key="21">
    <source>
        <dbReference type="RefSeq" id="XP_022080113.1"/>
    </source>
</evidence>
<feature type="compositionally biased region" description="Acidic residues" evidence="15">
    <location>
        <begin position="46"/>
        <end position="66"/>
    </location>
</feature>
<dbReference type="SUPFAM" id="SSF54928">
    <property type="entry name" value="RNA-binding domain, RBD"/>
    <property type="match status" value="3"/>
</dbReference>
<keyword evidence="4" id="KW-0677">Repeat</keyword>
<evidence type="ECO:0000259" key="17">
    <source>
        <dbReference type="PROSITE" id="PS51192"/>
    </source>
</evidence>
<dbReference type="GO" id="GO:0016740">
    <property type="term" value="F:transferase activity"/>
    <property type="evidence" value="ECO:0007669"/>
    <property type="project" value="UniProtKB-KW"/>
</dbReference>
<evidence type="ECO:0000256" key="5">
    <source>
        <dbReference type="ARBA" id="ARBA00022741"/>
    </source>
</evidence>
<evidence type="ECO:0000256" key="6">
    <source>
        <dbReference type="ARBA" id="ARBA00022771"/>
    </source>
</evidence>
<keyword evidence="6" id="KW-0863">Zinc-finger</keyword>
<dbReference type="SMART" id="SM00647">
    <property type="entry name" value="IBR"/>
    <property type="match status" value="2"/>
</dbReference>
<dbReference type="PROSITE" id="PS00690">
    <property type="entry name" value="DEAH_ATP_HELICASE"/>
    <property type="match status" value="1"/>
</dbReference>
<dbReference type="CDD" id="cd00590">
    <property type="entry name" value="RRM_SF"/>
    <property type="match status" value="2"/>
</dbReference>
<keyword evidence="5" id="KW-0547">Nucleotide-binding</keyword>
<feature type="region of interest" description="Disordered" evidence="15">
    <location>
        <begin position="694"/>
        <end position="722"/>
    </location>
</feature>
<dbReference type="Gene3D" id="1.20.120.1080">
    <property type="match status" value="1"/>
</dbReference>
<feature type="compositionally biased region" description="Polar residues" evidence="15">
    <location>
        <begin position="299"/>
        <end position="314"/>
    </location>
</feature>
<evidence type="ECO:0000256" key="11">
    <source>
        <dbReference type="ARBA" id="ARBA00022840"/>
    </source>
</evidence>
<keyword evidence="9" id="KW-0347">Helicase</keyword>
<dbReference type="RefSeq" id="XP_022080113.1">
    <property type="nucleotide sequence ID" value="XM_022224421.1"/>
</dbReference>
<feature type="compositionally biased region" description="Low complexity" evidence="15">
    <location>
        <begin position="559"/>
        <end position="571"/>
    </location>
</feature>
<dbReference type="CDD" id="cd16448">
    <property type="entry name" value="RING-H2"/>
    <property type="match status" value="1"/>
</dbReference>
<feature type="region of interest" description="Disordered" evidence="15">
    <location>
        <begin position="283"/>
        <end position="405"/>
    </location>
</feature>
<dbReference type="InterPro" id="IPR048333">
    <property type="entry name" value="HA2_WH"/>
</dbReference>
<evidence type="ECO:0000256" key="10">
    <source>
        <dbReference type="ARBA" id="ARBA00022833"/>
    </source>
</evidence>
<dbReference type="SUPFAM" id="SSF52540">
    <property type="entry name" value="P-loop containing nucleoside triphosphate hydrolases"/>
    <property type="match status" value="1"/>
</dbReference>
<dbReference type="Gene3D" id="3.40.50.300">
    <property type="entry name" value="P-loop containing nucleotide triphosphate hydrolases"/>
    <property type="match status" value="2"/>
</dbReference>
<dbReference type="CDD" id="cd18791">
    <property type="entry name" value="SF2_C_RHA"/>
    <property type="match status" value="1"/>
</dbReference>
<dbReference type="Pfam" id="PF00271">
    <property type="entry name" value="Helicase_C"/>
    <property type="match status" value="1"/>
</dbReference>
<dbReference type="Proteomes" id="UP000694845">
    <property type="component" value="Unplaced"/>
</dbReference>
<evidence type="ECO:0000256" key="15">
    <source>
        <dbReference type="SAM" id="MobiDB-lite"/>
    </source>
</evidence>
<dbReference type="SMART" id="SM00487">
    <property type="entry name" value="DEXDc"/>
    <property type="match status" value="1"/>
</dbReference>
<dbReference type="GO" id="GO:0016787">
    <property type="term" value="F:hydrolase activity"/>
    <property type="evidence" value="ECO:0007669"/>
    <property type="project" value="UniProtKB-KW"/>
</dbReference>
<keyword evidence="2" id="KW-0808">Transferase</keyword>
<dbReference type="SUPFAM" id="SSF57850">
    <property type="entry name" value="RING/U-box"/>
    <property type="match status" value="3"/>
</dbReference>
<dbReference type="Pfam" id="PF07717">
    <property type="entry name" value="OB_NTP_bind"/>
    <property type="match status" value="1"/>
</dbReference>
<keyword evidence="10" id="KW-0862">Zinc</keyword>
<feature type="compositionally biased region" description="Polar residues" evidence="15">
    <location>
        <begin position="697"/>
        <end position="710"/>
    </location>
</feature>
<accession>A0A8B7XH37</accession>
<evidence type="ECO:0000259" key="19">
    <source>
        <dbReference type="PROSITE" id="PS51873"/>
    </source>
</evidence>
<dbReference type="GO" id="GO:0005524">
    <property type="term" value="F:ATP binding"/>
    <property type="evidence" value="ECO:0007669"/>
    <property type="project" value="UniProtKB-KW"/>
</dbReference>
<evidence type="ECO:0000256" key="13">
    <source>
        <dbReference type="PROSITE-ProRule" id="PRU00176"/>
    </source>
</evidence>
<dbReference type="CDD" id="cd22585">
    <property type="entry name" value="Rcat_RBR_DEAH12-like"/>
    <property type="match status" value="1"/>
</dbReference>
<feature type="domain" description="Helicase C-terminal" evidence="18">
    <location>
        <begin position="1151"/>
        <end position="1332"/>
    </location>
</feature>
<dbReference type="Gene3D" id="3.30.70.330">
    <property type="match status" value="2"/>
</dbReference>
<dbReference type="EC" id="3.6.4.13" evidence="1"/>
<proteinExistence type="inferred from homology"/>
<keyword evidence="13" id="KW-0694">RNA-binding</keyword>
<dbReference type="Pfam" id="PF00076">
    <property type="entry name" value="RRM_1"/>
    <property type="match status" value="1"/>
</dbReference>
<dbReference type="PROSITE" id="PS51192">
    <property type="entry name" value="HELICASE_ATP_BIND_1"/>
    <property type="match status" value="1"/>
</dbReference>
<dbReference type="InterPro" id="IPR001650">
    <property type="entry name" value="Helicase_C-like"/>
</dbReference>
<feature type="region of interest" description="Disordered" evidence="15">
    <location>
        <begin position="1"/>
        <end position="69"/>
    </location>
</feature>
<evidence type="ECO:0000256" key="8">
    <source>
        <dbReference type="ARBA" id="ARBA00022801"/>
    </source>
</evidence>
<dbReference type="KEGG" id="aplc:110973539"/>
<feature type="compositionally biased region" description="Basic and acidic residues" evidence="15">
    <location>
        <begin position="29"/>
        <end position="45"/>
    </location>
</feature>
<keyword evidence="11" id="KW-0067">ATP-binding</keyword>
<dbReference type="PROSITE" id="PS51873">
    <property type="entry name" value="TRIAD"/>
    <property type="match status" value="1"/>
</dbReference>
<evidence type="ECO:0000256" key="9">
    <source>
        <dbReference type="ARBA" id="ARBA00022806"/>
    </source>
</evidence>
<keyword evidence="3" id="KW-0479">Metal-binding</keyword>
<comment type="similarity">
    <text evidence="12">Belongs to the DEAD box helicase family. DEAH subfamily. PRP16 sub-subfamily.</text>
</comment>
<evidence type="ECO:0000256" key="2">
    <source>
        <dbReference type="ARBA" id="ARBA00022679"/>
    </source>
</evidence>
<dbReference type="InterPro" id="IPR011545">
    <property type="entry name" value="DEAD/DEAH_box_helicase_dom"/>
</dbReference>
<feature type="region of interest" description="Disordered" evidence="15">
    <location>
        <begin position="490"/>
        <end position="573"/>
    </location>
</feature>
<dbReference type="SMART" id="SM00490">
    <property type="entry name" value="HELICc"/>
    <property type="match status" value="1"/>
</dbReference>
<dbReference type="SMART" id="SM00847">
    <property type="entry name" value="HA2"/>
    <property type="match status" value="1"/>
</dbReference>
<dbReference type="CDD" id="cd20335">
    <property type="entry name" value="BRcat_RBR"/>
    <property type="match status" value="1"/>
</dbReference>
<keyword evidence="14" id="KW-0175">Coiled coil</keyword>
<dbReference type="Pfam" id="PF24475">
    <property type="entry name" value="RBD_DEAH11"/>
    <property type="match status" value="1"/>
</dbReference>
<keyword evidence="8" id="KW-0378">Hydrolase</keyword>
<dbReference type="GeneID" id="110973539"/>
<sequence length="2438" mass="273605">MAEAQPKMDYSLHSPTLDDLLFIPSNDSGSDKEKMMEDDNKKDKDGDDGDEDGGTEASEDEDDEDGRGESTMLQVCGLNSGMTQSVLKSYVSEQIQGLKEMEELFVEKDTLPQTQTVILHFESLETAQSACSVLSKCPLGPGGDLIKVEILDTTETQQDLATEQKNPTRKAADKPKKRQPRARQWRQKDKTLKKIPAIGGGLDAASSATLEVNNVSIKKEEFEKLLSQLKIESQSLVWKPPPQIGSVFLQFESKQEAATSQRILNNISVGAANKKLVAKLVQPKQKNGKESGKVPGRAPSSSQPLQTSPASISTNRDEKYNRQDSSRKYSKGGHIGVSWQRPNPPDGTWFKSSDGRRHSQDGGQRGPSKIPPQMEVPIQPSGYGQRERRSVGDDEDRKSTVLDASNTSASTFTTSIEVTNIHPNVMEAGFRLFLHDKKIPYIKLEFVTSPKQEKWAVLYFATTRDTAQSRKFLDKQWIVPGGPKLRANFTVASNTNDYPPTADGEDRPNCLIKGTSGGPPRHPCGGGNRGGGGRSRSRNRPRKDDADSDRFSESSEAMSTASRKSFSSSTRGGRHHVKSLSLYITNIGNDCDKEEFCDFLRSFDLQCECSEFGQTKNKAQFAVIHFPDCKKAAEAKKVLDQDEWLLGGNTPLKVSFFRPRQASTRRQDSLVKQLSQLPVDNDESQRNVQKWLEGQTGPETSDQNSKQNIPPTRPVKSGNINLPLKKRESNPNEVVITDLPRDIFETDVADILTKEDCQGFIDVRLIKNKVSRTGTGECFITFRERKHAMEAVLKLYGRSIHDHRCEVRLSVNHDQMEPAIARKTLATFQEKEMPEKVKDIQSAIEKKIEKIEADIKELEDTLEENQSFAQLEHSESSIEALRHQLNEQDRYLEEFKRACRSVDIRVKHLQVKDVIALHDVQKIRHRFERECRRAESPLPVYGYRSDIQRKIQENMAFVLQGETGSGKSTQIPQYIVDMELQGHQDDCDTATGGGQQWRVVCTQPRRVAALTLAKRVAEEYGCRVGEEVGFVVGNKKSVNKSSTVVTFMTDRKLLNVCMADPKLSEYSCVIVDEAHERSVDTDILLATLKKLLMKRRDLHLIVMSATIDINLFTTYFGGCAQLSVPGRTFPVDKHWCGDNLGIGEGDYLKKAIEQAAKVHKKEGPGDILVFLTSVNEIERACRDLATILGQNAANEDGPVLILPLHGRLQPEDQMKVFKETRPDQRKIVFATNVAETSVTIKGIKYVIDTGVVKECQYDPKRSMSLLKVTTITKASAQQRAGRAGRTAPGVCYRLYTKEEYGELEETMKPEILRVHLGMAALQLLELGVEDVANFDFIEAPDQEATRQAMITLRLLGAVDKSSKLTPLGKKMATLPLEPRLSKLVLEGVERGLVTEAVVLAALISAPGSIFYRGGSDKDKDTADQLKLKFCHKSGDIITMLTAYSQWNDQPEKQRKSWCMANSMNSKTLNAVKDTVQEVRQVLKKEHKVDSDYSKMKIPDKAKSETLQKVIMAGYFQTLSLYNGHHRAGYTVLPQQKSGHVHPSSALKALGINPTWVVYEEFKRTSRDFLFNVTQVEISWLEEVAPVFYHEIDLKALKDMAMIELSPIPLGTALMRQLTVKRNEKLRALEEKITAEQDSSCIIEVNRSTKHLQMFVNKQCSSFATSHVKGFLDDECKMIERQQVEVPVGDSGVVRQVVVAGAETKFILMAKDYRTLEISNMPDDATDDDVERIIRFAGCSRQEILDVYRFPPQTPMAKAGKWGRVTFISPEAAQDAKEWLDVAVAAEETTLTARPMQGRGFQRPDIRRVNTRLVITWFTWPSKGHAFVNCETTVEAMDLRLAVTGVHLKGRILLCNTTKKDSRAVFIKNVHPDATQDDLERAIKRKTAIPFKRCSIARQEPTGHIPTPEEVTNDIYTMFDGAVEQQDMNVNVLPVRSEKTQMQKAIVTFSGDNEGQVDARVAELQQNPRRNSAGQVYHAKITASCMLFCRPEVYSCLEEEIQRLVETAKTEKEGLSIRVNKSRKTSDWVISIASGKIEDVQTVRRSLLVYVQGETVPLSDLYHSVTSYQKKTKLLEMLQKALQHLLQDLDAYATVDGRRQAVVFFGKDQIRERLKRRFRDYTEIVCNQMLREIPLTASVSPHCTKGRAIRALVKAYGPWLKDLQEKSGASIVMNTKLGVLLIEGNQKVFDKVHGMVYNCLKEAGLEEAISNEAQQPCEDIECGVCYTSIDSSDEVYRLSACSQAHGFHQECLIEMFKVRLKDSSKDYPIECPSEGCGQAMLLCDIRILCPEEDKRLRLYQLALEAHVAQRSDGKLKFCPTADCCMIYRHTEDAQTFVCPECRARLCSSCAAEPHPGQTCEQFKKLGKTFDDIKEWIKETGADAKMCPVPNCGYVIEKISGCHHMTCLGCGKHICWMCLQYFNTGRACYGHLQQVHGNFV</sequence>
<dbReference type="Gene3D" id="1.20.120.1750">
    <property type="match status" value="1"/>
</dbReference>
<dbReference type="InterPro" id="IPR056248">
    <property type="entry name" value="RBD_DEAH11/12"/>
</dbReference>
<feature type="compositionally biased region" description="Basic and acidic residues" evidence="15">
    <location>
        <begin position="542"/>
        <end position="553"/>
    </location>
</feature>
<dbReference type="InterPro" id="IPR014001">
    <property type="entry name" value="Helicase_ATP-bd"/>
</dbReference>
<dbReference type="InterPro" id="IPR011709">
    <property type="entry name" value="DEAD-box_helicase_OB_fold"/>
</dbReference>
<feature type="coiled-coil region" evidence="14">
    <location>
        <begin position="841"/>
        <end position="898"/>
    </location>
</feature>
<evidence type="ECO:0000313" key="20">
    <source>
        <dbReference type="Proteomes" id="UP000694845"/>
    </source>
</evidence>
<reference evidence="21" key="1">
    <citation type="submission" date="2025-08" db="UniProtKB">
        <authorList>
            <consortium name="RefSeq"/>
        </authorList>
    </citation>
    <scope>IDENTIFICATION</scope>
</reference>
<dbReference type="CDD" id="cd17917">
    <property type="entry name" value="DEXHc_RHA-like"/>
    <property type="match status" value="1"/>
</dbReference>
<dbReference type="Pfam" id="PF01485">
    <property type="entry name" value="IBR"/>
    <property type="match status" value="2"/>
</dbReference>
<dbReference type="OMA" id="YHEDNYY"/>
<dbReference type="GO" id="GO:0003723">
    <property type="term" value="F:RNA binding"/>
    <property type="evidence" value="ECO:0007669"/>
    <property type="project" value="UniProtKB-UniRule"/>
</dbReference>
<keyword evidence="7" id="KW-0833">Ubl conjugation pathway</keyword>
<evidence type="ECO:0000256" key="1">
    <source>
        <dbReference type="ARBA" id="ARBA00012552"/>
    </source>
</evidence>
<feature type="region of interest" description="Disordered" evidence="15">
    <location>
        <begin position="157"/>
        <end position="190"/>
    </location>
</feature>
<evidence type="ECO:0000259" key="18">
    <source>
        <dbReference type="PROSITE" id="PS51194"/>
    </source>
</evidence>
<dbReference type="InterPro" id="IPR002867">
    <property type="entry name" value="IBR_dom"/>
</dbReference>
<feature type="domain" description="RRM" evidence="16">
    <location>
        <begin position="732"/>
        <end position="812"/>
    </location>
</feature>
<feature type="compositionally biased region" description="Gly residues" evidence="15">
    <location>
        <begin position="524"/>
        <end position="534"/>
    </location>
</feature>
<evidence type="ECO:0000256" key="14">
    <source>
        <dbReference type="SAM" id="Coils"/>
    </source>
</evidence>
<name>A0A8B7XH37_ACAPL</name>
<dbReference type="InterPro" id="IPR000504">
    <property type="entry name" value="RRM_dom"/>
</dbReference>
<evidence type="ECO:0000256" key="7">
    <source>
        <dbReference type="ARBA" id="ARBA00022786"/>
    </source>
</evidence>
<dbReference type="PANTHER" id="PTHR18934">
    <property type="entry name" value="ATP-DEPENDENT RNA HELICASE"/>
    <property type="match status" value="1"/>
</dbReference>